<reference evidence="4 5" key="1">
    <citation type="submission" date="2017-04" db="EMBL/GenBank/DDBJ databases">
        <authorList>
            <person name="Afonso C.L."/>
            <person name="Miller P.J."/>
            <person name="Scott M.A."/>
            <person name="Spackman E."/>
            <person name="Goraichik I."/>
            <person name="Dimitrov K.M."/>
            <person name="Suarez D.L."/>
            <person name="Swayne D.E."/>
        </authorList>
    </citation>
    <scope>NUCLEOTIDE SEQUENCE [LARGE SCALE GENOMIC DNA]</scope>
    <source>
        <strain evidence="4 5">DSM 19625</strain>
    </source>
</reference>
<sequence>MNNSQDIKALYQRYLDNDYTAEELDELLECFYNSAGNHELSSVIQRELEVEDDARQSHPVVQSLLSRLDHDLMAALNERDKAVKTTRLWYRIAVAATIGVILGFSMFFYINKQGDKDGSHVMADIDIAPGKNMATLVLPNGKTISLSDAKTGIVIDAGKLTYNDGSVVSAKSIRAKKGGAVLPAENLTVSTPRGGQYDVVLPDGTKVWLNAASLLKFPSNFAQLKDRRVELIGEAYFEVTKNKNKPFIVKSMGQEVQVLGTHFNVNSYPDEASIKTTLIEGSVRVSGSNKQVVLEPNQQAVLSDGIQVRSIDVDNEIAWKNGDFVFDRDGLESIMRKISRWYDVEVFYMEKPDKEMHFGGIVSRAKNISAVLKIMQSTGQVSFKVQGRKITVIQN</sequence>
<feature type="transmembrane region" description="Helical" evidence="1">
    <location>
        <begin position="88"/>
        <end position="110"/>
    </location>
</feature>
<keyword evidence="5" id="KW-1185">Reference proteome</keyword>
<feature type="domain" description="FecR protein" evidence="2">
    <location>
        <begin position="188"/>
        <end position="284"/>
    </location>
</feature>
<keyword evidence="1" id="KW-1133">Transmembrane helix</keyword>
<dbReference type="RefSeq" id="WP_084290981.1">
    <property type="nucleotide sequence ID" value="NZ_FWYB01000011.1"/>
</dbReference>
<evidence type="ECO:0000313" key="4">
    <source>
        <dbReference type="EMBL" id="SMD07380.1"/>
    </source>
</evidence>
<dbReference type="InterPro" id="IPR012373">
    <property type="entry name" value="Ferrdict_sens_TM"/>
</dbReference>
<proteinExistence type="predicted"/>
<dbReference type="Gene3D" id="3.55.50.30">
    <property type="match status" value="1"/>
</dbReference>
<keyword evidence="1" id="KW-0472">Membrane</keyword>
<name>A0A1W2ECC0_9SPHI</name>
<evidence type="ECO:0000259" key="2">
    <source>
        <dbReference type="Pfam" id="PF04773"/>
    </source>
</evidence>
<dbReference type="AlphaFoldDB" id="A0A1W2ECC0"/>
<evidence type="ECO:0000313" key="5">
    <source>
        <dbReference type="Proteomes" id="UP000192678"/>
    </source>
</evidence>
<dbReference type="GO" id="GO:0016989">
    <property type="term" value="F:sigma factor antagonist activity"/>
    <property type="evidence" value="ECO:0007669"/>
    <property type="project" value="TreeGrafter"/>
</dbReference>
<evidence type="ECO:0000256" key="1">
    <source>
        <dbReference type="SAM" id="Phobius"/>
    </source>
</evidence>
<feature type="domain" description="Protein FecR C-terminal" evidence="3">
    <location>
        <begin position="323"/>
        <end position="392"/>
    </location>
</feature>
<dbReference type="Pfam" id="PF04773">
    <property type="entry name" value="FecR"/>
    <property type="match status" value="1"/>
</dbReference>
<dbReference type="EMBL" id="FWYB01000011">
    <property type="protein sequence ID" value="SMD07380.1"/>
    <property type="molecule type" value="Genomic_DNA"/>
</dbReference>
<keyword evidence="1" id="KW-0812">Transmembrane</keyword>
<dbReference type="PANTHER" id="PTHR30273">
    <property type="entry name" value="PERIPLASMIC SIGNAL SENSOR AND SIGMA FACTOR ACTIVATOR FECR-RELATED"/>
    <property type="match status" value="1"/>
</dbReference>
<dbReference type="STRING" id="475255.SAMN04488101_111125"/>
<dbReference type="InterPro" id="IPR006860">
    <property type="entry name" value="FecR"/>
</dbReference>
<protein>
    <submittedName>
        <fullName evidence="4">FecR family protein</fullName>
    </submittedName>
</protein>
<organism evidence="4 5">
    <name type="scientific">Pedobacter nyackensis</name>
    <dbReference type="NCBI Taxonomy" id="475255"/>
    <lineage>
        <taxon>Bacteria</taxon>
        <taxon>Pseudomonadati</taxon>
        <taxon>Bacteroidota</taxon>
        <taxon>Sphingobacteriia</taxon>
        <taxon>Sphingobacteriales</taxon>
        <taxon>Sphingobacteriaceae</taxon>
        <taxon>Pedobacter</taxon>
    </lineage>
</organism>
<accession>A0A1W2ECC0</accession>
<dbReference type="InterPro" id="IPR032508">
    <property type="entry name" value="FecR_C"/>
</dbReference>
<dbReference type="FunFam" id="2.60.120.1440:FF:000001">
    <property type="entry name" value="Putative anti-sigma factor"/>
    <property type="match status" value="1"/>
</dbReference>
<evidence type="ECO:0000259" key="3">
    <source>
        <dbReference type="Pfam" id="PF16344"/>
    </source>
</evidence>
<gene>
    <name evidence="4" type="ORF">SAMN04488101_111125</name>
</gene>
<dbReference type="OrthoDB" id="649666at2"/>
<dbReference type="Gene3D" id="2.60.120.1440">
    <property type="match status" value="1"/>
</dbReference>
<dbReference type="Pfam" id="PF16344">
    <property type="entry name" value="FecR_C"/>
    <property type="match status" value="1"/>
</dbReference>
<dbReference type="Proteomes" id="UP000192678">
    <property type="component" value="Unassembled WGS sequence"/>
</dbReference>
<dbReference type="PANTHER" id="PTHR30273:SF2">
    <property type="entry name" value="PROTEIN FECR"/>
    <property type="match status" value="1"/>
</dbReference>